<dbReference type="InterPro" id="IPR027417">
    <property type="entry name" value="P-loop_NTPase"/>
</dbReference>
<dbReference type="GO" id="GO:0005874">
    <property type="term" value="C:microtubule"/>
    <property type="evidence" value="ECO:0007669"/>
    <property type="project" value="TreeGrafter"/>
</dbReference>
<feature type="region of interest" description="Disordered" evidence="1">
    <location>
        <begin position="94"/>
        <end position="128"/>
    </location>
</feature>
<dbReference type="Pfam" id="PF00350">
    <property type="entry name" value="Dynamin_N"/>
    <property type="match status" value="1"/>
</dbReference>
<proteinExistence type="predicted"/>
<dbReference type="GO" id="GO:0008017">
    <property type="term" value="F:microtubule binding"/>
    <property type="evidence" value="ECO:0007669"/>
    <property type="project" value="TreeGrafter"/>
</dbReference>
<dbReference type="PANTHER" id="PTHR11566">
    <property type="entry name" value="DYNAMIN"/>
    <property type="match status" value="1"/>
</dbReference>
<gene>
    <name evidence="3" type="ORF">JTE90_023763</name>
</gene>
<dbReference type="EMBL" id="JAFNEN010001540">
    <property type="protein sequence ID" value="KAG8173695.1"/>
    <property type="molecule type" value="Genomic_DNA"/>
</dbReference>
<dbReference type="InterPro" id="IPR001401">
    <property type="entry name" value="Dynamin_GTPase"/>
</dbReference>
<evidence type="ECO:0000313" key="3">
    <source>
        <dbReference type="EMBL" id="KAG8173695.1"/>
    </source>
</evidence>
<feature type="non-terminal residue" evidence="3">
    <location>
        <position position="277"/>
    </location>
</feature>
<sequence length="277" mass="29942">MLLLQSNVQPPFKVLNLLSKFSTSALTSVSESHLSSEESCNSSTAEAVFESPDSLNRGCVSFGLLSGCVSMTTTVGEGTLRPLGYFDYIKREGMSSTSSSRNGAEKPDTTNEENGPAPDSQGESSAEKAKYNQLIDAFNLLQAKMAACGHSLDPKLPKIVVIGPENSGKTSVLQSFVGKDFLPSGSGLVTRRPTVIQFEPLPKGSVEYGVFAHMTQSNDNTETKIYDFAAIRQEILDETNRKLKPTEFSSEPIVLKIYSPNVLKLTLVDLPGMVQCE</sequence>
<dbReference type="SUPFAM" id="SSF52540">
    <property type="entry name" value="P-loop containing nucleoside triphosphate hydrolases"/>
    <property type="match status" value="1"/>
</dbReference>
<dbReference type="GO" id="GO:0005525">
    <property type="term" value="F:GTP binding"/>
    <property type="evidence" value="ECO:0007669"/>
    <property type="project" value="InterPro"/>
</dbReference>
<dbReference type="PROSITE" id="PS51718">
    <property type="entry name" value="G_DYNAMIN_2"/>
    <property type="match status" value="1"/>
</dbReference>
<evidence type="ECO:0000313" key="4">
    <source>
        <dbReference type="Proteomes" id="UP000827092"/>
    </source>
</evidence>
<dbReference type="AlphaFoldDB" id="A0AAV6TPC0"/>
<keyword evidence="4" id="KW-1185">Reference proteome</keyword>
<dbReference type="SMART" id="SM00053">
    <property type="entry name" value="DYNc"/>
    <property type="match status" value="1"/>
</dbReference>
<dbReference type="PRINTS" id="PR00195">
    <property type="entry name" value="DYNAMIN"/>
</dbReference>
<name>A0AAV6TPC0_9ARAC</name>
<evidence type="ECO:0000256" key="1">
    <source>
        <dbReference type="SAM" id="MobiDB-lite"/>
    </source>
</evidence>
<dbReference type="Proteomes" id="UP000827092">
    <property type="component" value="Unassembled WGS sequence"/>
</dbReference>
<dbReference type="InterPro" id="IPR022812">
    <property type="entry name" value="Dynamin"/>
</dbReference>
<reference evidence="3 4" key="1">
    <citation type="journal article" date="2022" name="Nat. Ecol. Evol.">
        <title>A masculinizing supergene underlies an exaggerated male reproductive morph in a spider.</title>
        <authorList>
            <person name="Hendrickx F."/>
            <person name="De Corte Z."/>
            <person name="Sonet G."/>
            <person name="Van Belleghem S.M."/>
            <person name="Kostlbacher S."/>
            <person name="Vangestel C."/>
        </authorList>
    </citation>
    <scope>NUCLEOTIDE SEQUENCE [LARGE SCALE GENOMIC DNA]</scope>
    <source>
        <strain evidence="3">W744_W776</strain>
    </source>
</reference>
<accession>A0AAV6TPC0</accession>
<evidence type="ECO:0000259" key="2">
    <source>
        <dbReference type="PROSITE" id="PS51718"/>
    </source>
</evidence>
<comment type="caution">
    <text evidence="3">The sequence shown here is derived from an EMBL/GenBank/DDBJ whole genome shotgun (WGS) entry which is preliminary data.</text>
</comment>
<feature type="domain" description="Dynamin-type G" evidence="2">
    <location>
        <begin position="153"/>
        <end position="277"/>
    </location>
</feature>
<dbReference type="InterPro" id="IPR045063">
    <property type="entry name" value="Dynamin_N"/>
</dbReference>
<dbReference type="GO" id="GO:0003924">
    <property type="term" value="F:GTPase activity"/>
    <property type="evidence" value="ECO:0007669"/>
    <property type="project" value="InterPro"/>
</dbReference>
<organism evidence="3 4">
    <name type="scientific">Oedothorax gibbosus</name>
    <dbReference type="NCBI Taxonomy" id="931172"/>
    <lineage>
        <taxon>Eukaryota</taxon>
        <taxon>Metazoa</taxon>
        <taxon>Ecdysozoa</taxon>
        <taxon>Arthropoda</taxon>
        <taxon>Chelicerata</taxon>
        <taxon>Arachnida</taxon>
        <taxon>Araneae</taxon>
        <taxon>Araneomorphae</taxon>
        <taxon>Entelegynae</taxon>
        <taxon>Araneoidea</taxon>
        <taxon>Linyphiidae</taxon>
        <taxon>Erigoninae</taxon>
        <taxon>Oedothorax</taxon>
    </lineage>
</organism>
<dbReference type="GO" id="GO:0016020">
    <property type="term" value="C:membrane"/>
    <property type="evidence" value="ECO:0007669"/>
    <property type="project" value="TreeGrafter"/>
</dbReference>
<dbReference type="InterPro" id="IPR030381">
    <property type="entry name" value="G_DYNAMIN_dom"/>
</dbReference>
<dbReference type="Gene3D" id="3.40.50.300">
    <property type="entry name" value="P-loop containing nucleotide triphosphate hydrolases"/>
    <property type="match status" value="1"/>
</dbReference>
<dbReference type="GO" id="GO:0005737">
    <property type="term" value="C:cytoplasm"/>
    <property type="evidence" value="ECO:0007669"/>
    <property type="project" value="TreeGrafter"/>
</dbReference>
<dbReference type="PANTHER" id="PTHR11566:SF21">
    <property type="entry name" value="DYNAMIN RELATED PROTEIN 1, ISOFORM A"/>
    <property type="match status" value="1"/>
</dbReference>
<protein>
    <recommendedName>
        <fullName evidence="2">Dynamin-type G domain-containing protein</fullName>
    </recommendedName>
</protein>